<dbReference type="InterPro" id="IPR001701">
    <property type="entry name" value="Glyco_hydro_9"/>
</dbReference>
<keyword evidence="6 12" id="KW-0378">Hydrolase</keyword>
<feature type="active site" evidence="12">
    <location>
        <position position="418"/>
    </location>
</feature>
<evidence type="ECO:0000256" key="2">
    <source>
        <dbReference type="ARBA" id="ARBA00004613"/>
    </source>
</evidence>
<dbReference type="GO" id="GO:0005576">
    <property type="term" value="C:extracellular region"/>
    <property type="evidence" value="ECO:0007669"/>
    <property type="project" value="UniProtKB-SubCell"/>
</dbReference>
<name>A0AAQ3QED7_9LILI</name>
<dbReference type="EMBL" id="CP136893">
    <property type="protein sequence ID" value="WOL05355.1"/>
    <property type="molecule type" value="Genomic_DNA"/>
</dbReference>
<keyword evidence="4" id="KW-0964">Secreted</keyword>
<dbReference type="FunFam" id="1.50.10.10:FF:000020">
    <property type="entry name" value="Endoglucanase"/>
    <property type="match status" value="1"/>
</dbReference>
<dbReference type="Proteomes" id="UP001327560">
    <property type="component" value="Chromosome 4"/>
</dbReference>
<keyword evidence="16" id="KW-1185">Reference proteome</keyword>
<evidence type="ECO:0000256" key="4">
    <source>
        <dbReference type="ARBA" id="ARBA00022525"/>
    </source>
</evidence>
<reference evidence="15 16" key="1">
    <citation type="submission" date="2023-10" db="EMBL/GenBank/DDBJ databases">
        <title>Chromosome-scale genome assembly provides insights into flower coloration mechanisms of Canna indica.</title>
        <authorList>
            <person name="Li C."/>
        </authorList>
    </citation>
    <scope>NUCLEOTIDE SEQUENCE [LARGE SCALE GENOMIC DNA]</scope>
    <source>
        <tissue evidence="15">Flower</tissue>
    </source>
</reference>
<accession>A0AAQ3QED7</accession>
<evidence type="ECO:0000259" key="14">
    <source>
        <dbReference type="SMART" id="SM01063"/>
    </source>
</evidence>
<keyword evidence="8" id="KW-0325">Glycoprotein</keyword>
<evidence type="ECO:0000256" key="6">
    <source>
        <dbReference type="ARBA" id="ARBA00022801"/>
    </source>
</evidence>
<dbReference type="EC" id="3.2.1.4" evidence="13"/>
<evidence type="ECO:0000256" key="8">
    <source>
        <dbReference type="ARBA" id="ARBA00023180"/>
    </source>
</evidence>
<dbReference type="GO" id="GO:0008810">
    <property type="term" value="F:cellulase activity"/>
    <property type="evidence" value="ECO:0007669"/>
    <property type="project" value="UniProtKB-EC"/>
</dbReference>
<dbReference type="InterPro" id="IPR019028">
    <property type="entry name" value="CBM_49"/>
</dbReference>
<proteinExistence type="inferred from homology"/>
<evidence type="ECO:0000313" key="15">
    <source>
        <dbReference type="EMBL" id="WOL05355.1"/>
    </source>
</evidence>
<feature type="domain" description="Carbohydrate binding" evidence="14">
    <location>
        <begin position="508"/>
        <end position="590"/>
    </location>
</feature>
<evidence type="ECO:0000256" key="11">
    <source>
        <dbReference type="ARBA" id="ARBA00023326"/>
    </source>
</evidence>
<keyword evidence="7 13" id="KW-0136">Cellulose degradation</keyword>
<protein>
    <recommendedName>
        <fullName evidence="13">Endoglucanase</fullName>
        <ecNumber evidence="13">3.2.1.4</ecNumber>
    </recommendedName>
</protein>
<dbReference type="PROSITE" id="PS00592">
    <property type="entry name" value="GH9_2"/>
    <property type="match status" value="1"/>
</dbReference>
<dbReference type="Pfam" id="PF00759">
    <property type="entry name" value="Glyco_hydro_9"/>
    <property type="match status" value="1"/>
</dbReference>
<evidence type="ECO:0000256" key="12">
    <source>
        <dbReference type="PROSITE-ProRule" id="PRU10059"/>
    </source>
</evidence>
<sequence length="601" mass="66524">MAIGLTSMSRAAAALLLLCSLLSSASADGFNYRDALSKSLLFFEAQRSGKLPADQRVKWRGDSALKDGYSEGVDLVGGYYDSGDHVKFGLPMAYTVTMLAWGVIEFEKQIVAAGQLEYALDAIRWGTDYFVKAHKQPDVLWVQVGDGDTDHVCWERAEDMTTPRTAYKVDCEHPGSEVAAETAAAMAAASVAFRPYDSKYSDLLLLHARQLFSFADTYRGRYDDAVHAVRKYYPSSSGFSDELLWAAAWLYEATDDKQYLNYVAENAGLLGGTGWAVTEFSWDNKFAGLQVLLSKVLVSGDGDSQIAVLKQYKAKAEYFLCACLQKNNGDNVDMTPGGLLYFHDWQNMQYVSSAAFLMAVYSRHLKMAGAELSCPDGQISPHDVMKFAQSQADYILGKNPKSMSYMVGYGSYYPTHVHHRGASIPSIFALPSVVGCVDGFNNWYQNKNSDPNVIEGALVGGPNLKDEFNDDRCEYEQTEPSISASAPLVGLFAVLDGLAGDHSEKMPVQFIHTITNTWKYQGADYYRHQVTIKNICGQPITYLKLKIEDLTGPLWGLSATNEKKMYELPPWLKVIESGSELVFVYIQGGEQAKVKLVRYST</sequence>
<organism evidence="15 16">
    <name type="scientific">Canna indica</name>
    <name type="common">Indian-shot</name>
    <dbReference type="NCBI Taxonomy" id="4628"/>
    <lineage>
        <taxon>Eukaryota</taxon>
        <taxon>Viridiplantae</taxon>
        <taxon>Streptophyta</taxon>
        <taxon>Embryophyta</taxon>
        <taxon>Tracheophyta</taxon>
        <taxon>Spermatophyta</taxon>
        <taxon>Magnoliopsida</taxon>
        <taxon>Liliopsida</taxon>
        <taxon>Zingiberales</taxon>
        <taxon>Cannaceae</taxon>
        <taxon>Canna</taxon>
    </lineage>
</organism>
<feature type="chain" id="PRO_5042664689" description="Endoglucanase" evidence="13">
    <location>
        <begin position="28"/>
        <end position="601"/>
    </location>
</feature>
<evidence type="ECO:0000256" key="9">
    <source>
        <dbReference type="ARBA" id="ARBA00023277"/>
    </source>
</evidence>
<evidence type="ECO:0000256" key="13">
    <source>
        <dbReference type="RuleBase" id="RU361166"/>
    </source>
</evidence>
<dbReference type="AlphaFoldDB" id="A0AAQ3QED7"/>
<comment type="catalytic activity">
    <reaction evidence="1 13">
        <text>Endohydrolysis of (1-&gt;4)-beta-D-glucosidic linkages in cellulose, lichenin and cereal beta-D-glucans.</text>
        <dbReference type="EC" id="3.2.1.4"/>
    </reaction>
</comment>
<dbReference type="PANTHER" id="PTHR22298">
    <property type="entry name" value="ENDO-1,4-BETA-GLUCANASE"/>
    <property type="match status" value="1"/>
</dbReference>
<dbReference type="GO" id="GO:0030245">
    <property type="term" value="P:cellulose catabolic process"/>
    <property type="evidence" value="ECO:0007669"/>
    <property type="project" value="UniProtKB-KW"/>
</dbReference>
<dbReference type="Gene3D" id="1.50.10.10">
    <property type="match status" value="1"/>
</dbReference>
<evidence type="ECO:0000256" key="3">
    <source>
        <dbReference type="ARBA" id="ARBA00007072"/>
    </source>
</evidence>
<evidence type="ECO:0000256" key="7">
    <source>
        <dbReference type="ARBA" id="ARBA00023001"/>
    </source>
</evidence>
<gene>
    <name evidence="15" type="ORF">Cni_G14083</name>
</gene>
<dbReference type="InterPro" id="IPR012341">
    <property type="entry name" value="6hp_glycosidase-like_sf"/>
</dbReference>
<dbReference type="SUPFAM" id="SSF48208">
    <property type="entry name" value="Six-hairpin glycosidases"/>
    <property type="match status" value="1"/>
</dbReference>
<dbReference type="GO" id="GO:0030246">
    <property type="term" value="F:carbohydrate binding"/>
    <property type="evidence" value="ECO:0007669"/>
    <property type="project" value="InterPro"/>
</dbReference>
<comment type="similarity">
    <text evidence="3 12 13">Belongs to the glycosyl hydrolase 9 (cellulase E) family.</text>
</comment>
<evidence type="ECO:0000256" key="5">
    <source>
        <dbReference type="ARBA" id="ARBA00022729"/>
    </source>
</evidence>
<dbReference type="Pfam" id="PF09478">
    <property type="entry name" value="CBM49"/>
    <property type="match status" value="1"/>
</dbReference>
<comment type="subcellular location">
    <subcellularLocation>
        <location evidence="2">Secreted</location>
    </subcellularLocation>
</comment>
<keyword evidence="10 12" id="KW-0326">Glycosidase</keyword>
<evidence type="ECO:0000256" key="10">
    <source>
        <dbReference type="ARBA" id="ARBA00023295"/>
    </source>
</evidence>
<dbReference type="InterPro" id="IPR008928">
    <property type="entry name" value="6-hairpin_glycosidase_sf"/>
</dbReference>
<dbReference type="SMART" id="SM01063">
    <property type="entry name" value="CBM49"/>
    <property type="match status" value="1"/>
</dbReference>
<dbReference type="InterPro" id="IPR018221">
    <property type="entry name" value="Glyco_hydro_9_His_AS"/>
</dbReference>
<keyword evidence="11 12" id="KW-0624">Polysaccharide degradation</keyword>
<keyword evidence="5 13" id="KW-0732">Signal</keyword>
<feature type="signal peptide" evidence="13">
    <location>
        <begin position="1"/>
        <end position="27"/>
    </location>
</feature>
<evidence type="ECO:0000256" key="1">
    <source>
        <dbReference type="ARBA" id="ARBA00000966"/>
    </source>
</evidence>
<evidence type="ECO:0000313" key="16">
    <source>
        <dbReference type="Proteomes" id="UP001327560"/>
    </source>
</evidence>
<keyword evidence="9 12" id="KW-0119">Carbohydrate metabolism</keyword>